<dbReference type="InterPro" id="IPR011009">
    <property type="entry name" value="Kinase-like_dom_sf"/>
</dbReference>
<reference evidence="2 3" key="1">
    <citation type="submission" date="2024-05" db="EMBL/GenBank/DDBJ databases">
        <title>Culex pipiens pipiens assembly and annotation.</title>
        <authorList>
            <person name="Alout H."/>
            <person name="Durand T."/>
        </authorList>
    </citation>
    <scope>NUCLEOTIDE SEQUENCE [LARGE SCALE GENOMIC DNA]</scope>
    <source>
        <strain evidence="2">HA-2024</strain>
        <tissue evidence="2">Whole body</tissue>
    </source>
</reference>
<dbReference type="PANTHER" id="PTHR11012:SF54">
    <property type="entry name" value="CHK KINASE-LIKE DOMAIN-CONTAINING PROTEIN"/>
    <property type="match status" value="1"/>
</dbReference>
<dbReference type="Pfam" id="PF02958">
    <property type="entry name" value="EcKL"/>
    <property type="match status" value="1"/>
</dbReference>
<dbReference type="PANTHER" id="PTHR11012">
    <property type="entry name" value="PROTEIN KINASE-LIKE DOMAIN-CONTAINING"/>
    <property type="match status" value="1"/>
</dbReference>
<accession>A0ABD1CQ24</accession>
<dbReference type="Proteomes" id="UP001562425">
    <property type="component" value="Unassembled WGS sequence"/>
</dbReference>
<dbReference type="EMBL" id="JBEHCU010010275">
    <property type="protein sequence ID" value="KAL1378500.1"/>
    <property type="molecule type" value="Genomic_DNA"/>
</dbReference>
<dbReference type="SUPFAM" id="SSF56112">
    <property type="entry name" value="Protein kinase-like (PK-like)"/>
    <property type="match status" value="1"/>
</dbReference>
<evidence type="ECO:0000313" key="2">
    <source>
        <dbReference type="EMBL" id="KAL1378500.1"/>
    </source>
</evidence>
<evidence type="ECO:0000313" key="3">
    <source>
        <dbReference type="Proteomes" id="UP001562425"/>
    </source>
</evidence>
<evidence type="ECO:0000259" key="1">
    <source>
        <dbReference type="SMART" id="SM00587"/>
    </source>
</evidence>
<dbReference type="SMART" id="SM00587">
    <property type="entry name" value="CHK"/>
    <property type="match status" value="1"/>
</dbReference>
<dbReference type="InterPro" id="IPR004119">
    <property type="entry name" value="EcKL"/>
</dbReference>
<keyword evidence="3" id="KW-1185">Reference proteome</keyword>
<gene>
    <name evidence="2" type="ORF">pipiens_015546</name>
</gene>
<protein>
    <recommendedName>
        <fullName evidence="1">CHK kinase-like domain-containing protein</fullName>
    </recommendedName>
</protein>
<sequence>MFRARITEDGRELVVLCKVPPVNEVRRQHFGAMIIFEREFEAYSKILPAIYEFQRERGVTEELGEGFFNAPKCYLAYFEAKKEETAILMEDLRLQGYRMWNKMIPVDYEHVKLLMVQLGRLHAVSFAMKDQRPEMFEPLKVSDPFSVMFDGNEPVMGMIQTSLERAVGLLNLEDKLLPKLLAFKSTLFQDLKDLLSVCRYVSPALDLLHFIFCCTDACLTPMLVSESHELPDMEQLPERFEETRTMTLEVKSGETERRYRKRMGEVLRDVAAFGYM</sequence>
<name>A0ABD1CQ24_CULPP</name>
<dbReference type="AlphaFoldDB" id="A0ABD1CQ24"/>
<organism evidence="2 3">
    <name type="scientific">Culex pipiens pipiens</name>
    <name type="common">Northern house mosquito</name>
    <dbReference type="NCBI Taxonomy" id="38569"/>
    <lineage>
        <taxon>Eukaryota</taxon>
        <taxon>Metazoa</taxon>
        <taxon>Ecdysozoa</taxon>
        <taxon>Arthropoda</taxon>
        <taxon>Hexapoda</taxon>
        <taxon>Insecta</taxon>
        <taxon>Pterygota</taxon>
        <taxon>Neoptera</taxon>
        <taxon>Endopterygota</taxon>
        <taxon>Diptera</taxon>
        <taxon>Nematocera</taxon>
        <taxon>Culicoidea</taxon>
        <taxon>Culicidae</taxon>
        <taxon>Culicinae</taxon>
        <taxon>Culicini</taxon>
        <taxon>Culex</taxon>
        <taxon>Culex</taxon>
    </lineage>
</organism>
<proteinExistence type="predicted"/>
<comment type="caution">
    <text evidence="2">The sequence shown here is derived from an EMBL/GenBank/DDBJ whole genome shotgun (WGS) entry which is preliminary data.</text>
</comment>
<feature type="domain" description="CHK kinase-like" evidence="1">
    <location>
        <begin position="87"/>
        <end position="225"/>
    </location>
</feature>
<dbReference type="InterPro" id="IPR015897">
    <property type="entry name" value="CHK_kinase-like"/>
</dbReference>